<protein>
    <recommendedName>
        <fullName evidence="4">Type II secretion system protein</fullName>
    </recommendedName>
</protein>
<reference evidence="2 3" key="1">
    <citation type="submission" date="2020-08" db="EMBL/GenBank/DDBJ databases">
        <title>Genomic Encyclopedia of Type Strains, Phase IV (KMG-IV): sequencing the most valuable type-strain genomes for metagenomic binning, comparative biology and taxonomic classification.</title>
        <authorList>
            <person name="Goeker M."/>
        </authorList>
    </citation>
    <scope>NUCLEOTIDE SEQUENCE [LARGE SCALE GENOMIC DNA]</scope>
    <source>
        <strain evidence="2 3">DSM 23562</strain>
    </source>
</reference>
<comment type="caution">
    <text evidence="2">The sequence shown here is derived from an EMBL/GenBank/DDBJ whole genome shotgun (WGS) entry which is preliminary data.</text>
</comment>
<evidence type="ECO:0000313" key="2">
    <source>
        <dbReference type="EMBL" id="MBB6050547.1"/>
    </source>
</evidence>
<gene>
    <name evidence="2" type="ORF">HNQ39_002338</name>
</gene>
<dbReference type="AlphaFoldDB" id="A0A7W9SPN7"/>
<organism evidence="2 3">
    <name type="scientific">Armatimonas rosea</name>
    <dbReference type="NCBI Taxonomy" id="685828"/>
    <lineage>
        <taxon>Bacteria</taxon>
        <taxon>Bacillati</taxon>
        <taxon>Armatimonadota</taxon>
        <taxon>Armatimonadia</taxon>
        <taxon>Armatimonadales</taxon>
        <taxon>Armatimonadaceae</taxon>
        <taxon>Armatimonas</taxon>
    </lineage>
</organism>
<feature type="transmembrane region" description="Helical" evidence="1">
    <location>
        <begin position="6"/>
        <end position="26"/>
    </location>
</feature>
<keyword evidence="3" id="KW-1185">Reference proteome</keyword>
<keyword evidence="1" id="KW-0472">Membrane</keyword>
<keyword evidence="1" id="KW-1133">Transmembrane helix</keyword>
<evidence type="ECO:0000313" key="3">
    <source>
        <dbReference type="Proteomes" id="UP000520814"/>
    </source>
</evidence>
<accession>A0A7W9SPN7</accession>
<proteinExistence type="predicted"/>
<dbReference type="Proteomes" id="UP000520814">
    <property type="component" value="Unassembled WGS sequence"/>
</dbReference>
<name>A0A7W9SPN7_ARMRO</name>
<sequence>MLRTISTLWLTVLLSVGIFLSIGVSVQRYQKNRRAYYEQRRLVGIREVVARAEPLIAAIRAYEKEHHKPPASLEALGIALPPLGPIARRGWEYSLEETSSWTLAISVDTEYTPNNGILSFGDTFAYHSNGRYPHDAYGGTLERFGAWGYYWE</sequence>
<dbReference type="EMBL" id="JACHGW010000002">
    <property type="protein sequence ID" value="MBB6050547.1"/>
    <property type="molecule type" value="Genomic_DNA"/>
</dbReference>
<dbReference type="RefSeq" id="WP_184195710.1">
    <property type="nucleotide sequence ID" value="NZ_JACHGW010000002.1"/>
</dbReference>
<keyword evidence="1" id="KW-0812">Transmembrane</keyword>
<evidence type="ECO:0000256" key="1">
    <source>
        <dbReference type="SAM" id="Phobius"/>
    </source>
</evidence>
<evidence type="ECO:0008006" key="4">
    <source>
        <dbReference type="Google" id="ProtNLM"/>
    </source>
</evidence>